<name>A0ABN1H1H3_9ACTN</name>
<evidence type="ECO:0000313" key="4">
    <source>
        <dbReference type="Proteomes" id="UP001500957"/>
    </source>
</evidence>
<proteinExistence type="predicted"/>
<dbReference type="SUPFAM" id="SSF53822">
    <property type="entry name" value="Periplasmic binding protein-like I"/>
    <property type="match status" value="1"/>
</dbReference>
<evidence type="ECO:0000256" key="2">
    <source>
        <dbReference type="SAM" id="Phobius"/>
    </source>
</evidence>
<organism evidence="3 4">
    <name type="scientific">Sporichthya brevicatena</name>
    <dbReference type="NCBI Taxonomy" id="171442"/>
    <lineage>
        <taxon>Bacteria</taxon>
        <taxon>Bacillati</taxon>
        <taxon>Actinomycetota</taxon>
        <taxon>Actinomycetes</taxon>
        <taxon>Sporichthyales</taxon>
        <taxon>Sporichthyaceae</taxon>
        <taxon>Sporichthya</taxon>
    </lineage>
</organism>
<feature type="transmembrane region" description="Helical" evidence="2">
    <location>
        <begin position="12"/>
        <end position="30"/>
    </location>
</feature>
<keyword evidence="2" id="KW-0472">Membrane</keyword>
<accession>A0ABN1H1H3</accession>
<dbReference type="Proteomes" id="UP001500957">
    <property type="component" value="Unassembled WGS sequence"/>
</dbReference>
<evidence type="ECO:0000313" key="3">
    <source>
        <dbReference type="EMBL" id="GAA0626363.1"/>
    </source>
</evidence>
<dbReference type="InterPro" id="IPR028082">
    <property type="entry name" value="Peripla_BP_I"/>
</dbReference>
<sequence length="581" mass="61257">MKPRPNRLILSGYGPLAGVIAVLLIVTVTVPSKAPGDTNELAVAGPDPYAATSPELGGMGVDAAGAPVVAGAPGTTAAATGTTAAAPGAKPGKGGKVVTSAQAGSAPRAQGVVPAADCAGGALQVAGSAYSPACVHFTGDNGGATYRGVTADTITIAIRESSASDQREQEDDKDSELEKKAEEAGISASPADRKRELDTLVDYFNKNYELYGRKVKLVRYTGRGDGQAEIAGGGQEGANADAVKVAQEIKAFADISALTQPYMDALVRQKVLAIGGLHMPQSYYRQRAPFAWGQLVDCTTLMNSAVDLIAKRLPANENATRAGSASLRQKPRKYGLIFPDDAVYSQCINEARPKLKAAGISFAKEIRYALQFAKLQQEAPNMAAQLKAAGVTTLVLVTDPLLPFFLTGSATQQDFYPEWFVSGTIGTDADVAGQFYDSDQWQFALGQSYLTGFGGGKNTEAYKAFATMKNGKPTSLVDLTYQTLMMLFIGLQQAGPNLTPATFAQGMFSYGKRTGDYGQWSFGPNDFTSTDDAREFYYDPKALSPFNNRPGRCVPLNGGRRYVGASWPARVTMPTPPAVAP</sequence>
<gene>
    <name evidence="3" type="ORF">GCM10009547_32270</name>
</gene>
<dbReference type="EMBL" id="BAAAHE010000026">
    <property type="protein sequence ID" value="GAA0626363.1"/>
    <property type="molecule type" value="Genomic_DNA"/>
</dbReference>
<dbReference type="RefSeq" id="WP_344606555.1">
    <property type="nucleotide sequence ID" value="NZ_BAAAHE010000026.1"/>
</dbReference>
<evidence type="ECO:0000256" key="1">
    <source>
        <dbReference type="SAM" id="MobiDB-lite"/>
    </source>
</evidence>
<keyword evidence="2" id="KW-1133">Transmembrane helix</keyword>
<keyword evidence="4" id="KW-1185">Reference proteome</keyword>
<feature type="region of interest" description="Disordered" evidence="1">
    <location>
        <begin position="161"/>
        <end position="191"/>
    </location>
</feature>
<keyword evidence="2" id="KW-0812">Transmembrane</keyword>
<reference evidence="3 4" key="1">
    <citation type="journal article" date="2019" name="Int. J. Syst. Evol. Microbiol.">
        <title>The Global Catalogue of Microorganisms (GCM) 10K type strain sequencing project: providing services to taxonomists for standard genome sequencing and annotation.</title>
        <authorList>
            <consortium name="The Broad Institute Genomics Platform"/>
            <consortium name="The Broad Institute Genome Sequencing Center for Infectious Disease"/>
            <person name="Wu L."/>
            <person name="Ma J."/>
        </authorList>
    </citation>
    <scope>NUCLEOTIDE SEQUENCE [LARGE SCALE GENOMIC DNA]</scope>
    <source>
        <strain evidence="3 4">JCM 10671</strain>
    </source>
</reference>
<protein>
    <submittedName>
        <fullName evidence="3">Uncharacterized protein</fullName>
    </submittedName>
</protein>
<comment type="caution">
    <text evidence="3">The sequence shown here is derived from an EMBL/GenBank/DDBJ whole genome shotgun (WGS) entry which is preliminary data.</text>
</comment>